<reference evidence="3" key="1">
    <citation type="submission" date="2017-02" db="EMBL/GenBank/DDBJ databases">
        <authorList>
            <person name="Varghese N."/>
            <person name="Submissions S."/>
        </authorList>
    </citation>
    <scope>NUCLEOTIDE SEQUENCE [LARGE SCALE GENOMIC DNA]</scope>
    <source>
        <strain evidence="3">DSM 23546</strain>
    </source>
</reference>
<dbReference type="OrthoDB" id="1524706at2"/>
<keyword evidence="1" id="KW-0812">Transmembrane</keyword>
<keyword evidence="1" id="KW-0472">Membrane</keyword>
<dbReference type="AlphaFoldDB" id="A0A1T5CVM4"/>
<evidence type="ECO:0000313" key="2">
    <source>
        <dbReference type="EMBL" id="SKB63474.1"/>
    </source>
</evidence>
<accession>A0A1T5CVM4</accession>
<name>A0A1T5CVM4_9FLAO</name>
<dbReference type="STRING" id="561365.SAMN05660866_02530"/>
<sequence>MELGIAVIGIVSVALCAMPFVITNRSRKIKEKVVLTSLKEVAHQHNCEISEHEIFGHYAIGVDRTKNFVFFVLKTKEAIQQQYVDLSSIKTCEIANIGKSYVRKEKIIDRLNLTFFPVDSDQPNIVFEFYNADINYQLTGELQSIEKWSSLIKNMLKNKK</sequence>
<keyword evidence="3" id="KW-1185">Reference proteome</keyword>
<protein>
    <submittedName>
        <fullName evidence="2">Uncharacterized protein</fullName>
    </submittedName>
</protein>
<dbReference type="RefSeq" id="WP_079512972.1">
    <property type="nucleotide sequence ID" value="NZ_CAXBOB010000112.1"/>
</dbReference>
<evidence type="ECO:0000256" key="1">
    <source>
        <dbReference type="SAM" id="Phobius"/>
    </source>
</evidence>
<feature type="transmembrane region" description="Helical" evidence="1">
    <location>
        <begin position="6"/>
        <end position="22"/>
    </location>
</feature>
<dbReference type="EMBL" id="FUYL01000007">
    <property type="protein sequence ID" value="SKB63474.1"/>
    <property type="molecule type" value="Genomic_DNA"/>
</dbReference>
<organism evidence="2 3">
    <name type="scientific">Maribacter arcticus</name>
    <dbReference type="NCBI Taxonomy" id="561365"/>
    <lineage>
        <taxon>Bacteria</taxon>
        <taxon>Pseudomonadati</taxon>
        <taxon>Bacteroidota</taxon>
        <taxon>Flavobacteriia</taxon>
        <taxon>Flavobacteriales</taxon>
        <taxon>Flavobacteriaceae</taxon>
        <taxon>Maribacter</taxon>
    </lineage>
</organism>
<keyword evidence="1" id="KW-1133">Transmembrane helix</keyword>
<proteinExistence type="predicted"/>
<dbReference type="Proteomes" id="UP000190339">
    <property type="component" value="Unassembled WGS sequence"/>
</dbReference>
<evidence type="ECO:0000313" key="3">
    <source>
        <dbReference type="Proteomes" id="UP000190339"/>
    </source>
</evidence>
<gene>
    <name evidence="2" type="ORF">SAMN05660866_02530</name>
</gene>